<comment type="cofactor">
    <cofactor evidence="1">
        <name>Fe(2+)</name>
        <dbReference type="ChEBI" id="CHEBI:29033"/>
    </cofactor>
</comment>
<dbReference type="InterPro" id="IPR050411">
    <property type="entry name" value="AlphaKG_dependent_hydroxylases"/>
</dbReference>
<comment type="caution">
    <text evidence="9">The sequence shown here is derived from an EMBL/GenBank/DDBJ whole genome shotgun (WGS) entry which is preliminary data.</text>
</comment>
<keyword evidence="6" id="KW-0408">Iron</keyword>
<dbReference type="eggNOG" id="KOG3889">
    <property type="taxonomic scope" value="Eukaryota"/>
</dbReference>
<dbReference type="Gene3D" id="3.60.130.10">
    <property type="entry name" value="Clavaminate synthase-like"/>
    <property type="match status" value="1"/>
</dbReference>
<dbReference type="STRING" id="86049.A0A1C1CSF1"/>
<evidence type="ECO:0000256" key="4">
    <source>
        <dbReference type="ARBA" id="ARBA00022964"/>
    </source>
</evidence>
<dbReference type="VEuPathDB" id="FungiDB:G647_06659"/>
<dbReference type="OrthoDB" id="406634at2759"/>
<accession>A0A1C1CSF1</accession>
<dbReference type="PANTHER" id="PTHR10696">
    <property type="entry name" value="GAMMA-BUTYROBETAINE HYDROXYLASE-RELATED"/>
    <property type="match status" value="1"/>
</dbReference>
<dbReference type="Pfam" id="PF02668">
    <property type="entry name" value="TauD"/>
    <property type="match status" value="1"/>
</dbReference>
<feature type="compositionally biased region" description="Polar residues" evidence="7">
    <location>
        <begin position="53"/>
        <end position="71"/>
    </location>
</feature>
<evidence type="ECO:0000313" key="9">
    <source>
        <dbReference type="EMBL" id="OCT51423.1"/>
    </source>
</evidence>
<keyword evidence="5" id="KW-0560">Oxidoreductase</keyword>
<dbReference type="GO" id="GO:0005739">
    <property type="term" value="C:mitochondrion"/>
    <property type="evidence" value="ECO:0007669"/>
    <property type="project" value="TreeGrafter"/>
</dbReference>
<dbReference type="InterPro" id="IPR042098">
    <property type="entry name" value="TauD-like_sf"/>
</dbReference>
<evidence type="ECO:0000256" key="1">
    <source>
        <dbReference type="ARBA" id="ARBA00001954"/>
    </source>
</evidence>
<dbReference type="EMBL" id="LGRB01000009">
    <property type="protein sequence ID" value="OCT51423.1"/>
    <property type="molecule type" value="Genomic_DNA"/>
</dbReference>
<dbReference type="GO" id="GO:0051213">
    <property type="term" value="F:dioxygenase activity"/>
    <property type="evidence" value="ECO:0007669"/>
    <property type="project" value="UniProtKB-KW"/>
</dbReference>
<organism evidence="9 10">
    <name type="scientific">Cladophialophora carrionii</name>
    <dbReference type="NCBI Taxonomy" id="86049"/>
    <lineage>
        <taxon>Eukaryota</taxon>
        <taxon>Fungi</taxon>
        <taxon>Dikarya</taxon>
        <taxon>Ascomycota</taxon>
        <taxon>Pezizomycotina</taxon>
        <taxon>Eurotiomycetes</taxon>
        <taxon>Chaetothyriomycetidae</taxon>
        <taxon>Chaetothyriales</taxon>
        <taxon>Herpotrichiellaceae</taxon>
        <taxon>Cladophialophora</taxon>
    </lineage>
</organism>
<dbReference type="InterPro" id="IPR038492">
    <property type="entry name" value="GBBH-like_N_sf"/>
</dbReference>
<name>A0A1C1CSF1_9EURO</name>
<dbReference type="InterPro" id="IPR003819">
    <property type="entry name" value="TauD/TfdA-like"/>
</dbReference>
<keyword evidence="4 9" id="KW-0223">Dioxygenase</keyword>
<evidence type="ECO:0000313" key="10">
    <source>
        <dbReference type="Proteomes" id="UP000094526"/>
    </source>
</evidence>
<dbReference type="AlphaFoldDB" id="A0A1C1CSF1"/>
<evidence type="ECO:0000259" key="8">
    <source>
        <dbReference type="Pfam" id="PF02668"/>
    </source>
</evidence>
<dbReference type="GO" id="GO:0046872">
    <property type="term" value="F:metal ion binding"/>
    <property type="evidence" value="ECO:0007669"/>
    <property type="project" value="UniProtKB-KW"/>
</dbReference>
<dbReference type="VEuPathDB" id="FungiDB:CLCR_08483"/>
<protein>
    <submittedName>
        <fullName evidence="9">Gamma-butyrobetaine dioxygenase</fullName>
    </submittedName>
</protein>
<keyword evidence="10" id="KW-1185">Reference proteome</keyword>
<evidence type="ECO:0000256" key="5">
    <source>
        <dbReference type="ARBA" id="ARBA00023002"/>
    </source>
</evidence>
<dbReference type="GO" id="GO:0045329">
    <property type="term" value="P:carnitine biosynthetic process"/>
    <property type="evidence" value="ECO:0007669"/>
    <property type="project" value="TreeGrafter"/>
</dbReference>
<dbReference type="PANTHER" id="PTHR10696:SF25">
    <property type="entry name" value="OXIDOREDUCTASE AIM17-RELATED"/>
    <property type="match status" value="1"/>
</dbReference>
<reference evidence="10" key="1">
    <citation type="submission" date="2015-07" db="EMBL/GenBank/DDBJ databases">
        <authorList>
            <person name="Teixeira M.M."/>
            <person name="Souza R.C."/>
            <person name="Almeida L.G."/>
            <person name="Vicente V.A."/>
            <person name="de Hoog S."/>
            <person name="Bocca A.L."/>
            <person name="de Almeida S.R."/>
            <person name="Vasconcelos A.T."/>
            <person name="Felipe M.S."/>
        </authorList>
    </citation>
    <scope>NUCLEOTIDE SEQUENCE [LARGE SCALE GENOMIC DNA]</scope>
    <source>
        <strain evidence="10">KSF</strain>
    </source>
</reference>
<keyword evidence="3" id="KW-0479">Metal-binding</keyword>
<evidence type="ECO:0000256" key="7">
    <source>
        <dbReference type="SAM" id="MobiDB-lite"/>
    </source>
</evidence>
<gene>
    <name evidence="9" type="ORF">CLCR_08483</name>
</gene>
<dbReference type="SUPFAM" id="SSF51197">
    <property type="entry name" value="Clavaminate synthase-like"/>
    <property type="match status" value="1"/>
</dbReference>
<dbReference type="Proteomes" id="UP000094526">
    <property type="component" value="Unassembled WGS sequence"/>
</dbReference>
<feature type="region of interest" description="Disordered" evidence="7">
    <location>
        <begin position="43"/>
        <end position="88"/>
    </location>
</feature>
<feature type="domain" description="TauD/TfdA-like" evidence="8">
    <location>
        <begin position="204"/>
        <end position="463"/>
    </location>
</feature>
<sequence>MPTTHIRLKDIAKLSGKHKGFGQRVRRPTERFQKIEAGNRLSAAAKNPRQEDLVNNANEASGSDAGTTSRPSLDARQSPFPIQPSKSQMLSEGMLLDARGKPIISPILARDACKCADCIDPSDRQRNFSYANIPTDISFSSVSRNPKTGESLVRWRNDIPPHSPGKASIFDPDTVASLEKTFRNPLWSLYNVPQRLWDSESFTRETNRIDFNEYQNDDDALADTMYLLWRDGLVFVDGVPESDASVSQIVTRIGPLMNTFYGTTWDVKSVPDAKNVAYTAKYLGFHMDLLYMREPPAFQFLHCIHNESVGGESRFADTFKAVDLLYARDPAKVVALMDQHIRYEYDNDGYFYSDSKPTILRLSELNVPKRPTHNAQSPAFMSDVGRVHWSPPFVGDLQQTQHDELVRLVSASKAFSDILERPDMVVQEKMDSGTCVIFDNLRVVHARNAFDLNSGRRWLKGAYLGRQDFVSRASGLLSRFPVEIAFKETQPGDWPLR</sequence>
<evidence type="ECO:0000256" key="2">
    <source>
        <dbReference type="ARBA" id="ARBA00008654"/>
    </source>
</evidence>
<dbReference type="Gene3D" id="3.30.2020.30">
    <property type="match status" value="1"/>
</dbReference>
<evidence type="ECO:0000256" key="6">
    <source>
        <dbReference type="ARBA" id="ARBA00023004"/>
    </source>
</evidence>
<comment type="similarity">
    <text evidence="2">Belongs to the gamma-BBH/TMLD family.</text>
</comment>
<evidence type="ECO:0000256" key="3">
    <source>
        <dbReference type="ARBA" id="ARBA00022723"/>
    </source>
</evidence>
<proteinExistence type="inferred from homology"/>